<feature type="transmembrane region" description="Helical" evidence="2">
    <location>
        <begin position="90"/>
        <end position="108"/>
    </location>
</feature>
<proteinExistence type="predicted"/>
<protein>
    <submittedName>
        <fullName evidence="3">Bax inhibitor-1/YccA family protein</fullName>
    </submittedName>
</protein>
<keyword evidence="4" id="KW-1185">Reference proteome</keyword>
<feature type="transmembrane region" description="Helical" evidence="2">
    <location>
        <begin position="181"/>
        <end position="201"/>
    </location>
</feature>
<comment type="caution">
    <text evidence="3">The sequence shown here is derived from an EMBL/GenBank/DDBJ whole genome shotgun (WGS) entry which is preliminary data.</text>
</comment>
<organism evidence="3 4">
    <name type="scientific">Nocardioides aquiterrae</name>
    <dbReference type="NCBI Taxonomy" id="203799"/>
    <lineage>
        <taxon>Bacteria</taxon>
        <taxon>Bacillati</taxon>
        <taxon>Actinomycetota</taxon>
        <taxon>Actinomycetes</taxon>
        <taxon>Propionibacteriales</taxon>
        <taxon>Nocardioidaceae</taxon>
        <taxon>Nocardioides</taxon>
    </lineage>
</organism>
<feature type="transmembrane region" description="Helical" evidence="2">
    <location>
        <begin position="207"/>
        <end position="231"/>
    </location>
</feature>
<dbReference type="InterPro" id="IPR010539">
    <property type="entry name" value="BaxI_1-like"/>
</dbReference>
<feature type="transmembrane region" description="Helical" evidence="2">
    <location>
        <begin position="252"/>
        <end position="274"/>
    </location>
</feature>
<dbReference type="PANTHER" id="PTHR41282">
    <property type="entry name" value="CONSERVED TRANSMEMBRANE PROTEIN-RELATED"/>
    <property type="match status" value="1"/>
</dbReference>
<keyword evidence="2" id="KW-0812">Transmembrane</keyword>
<evidence type="ECO:0000313" key="4">
    <source>
        <dbReference type="Proteomes" id="UP001499979"/>
    </source>
</evidence>
<feature type="region of interest" description="Disordered" evidence="1">
    <location>
        <begin position="1"/>
        <end position="27"/>
    </location>
</feature>
<dbReference type="RefSeq" id="WP_343911269.1">
    <property type="nucleotide sequence ID" value="NZ_BAAAJE010000038.1"/>
</dbReference>
<keyword evidence="2" id="KW-1133">Transmembrane helix</keyword>
<evidence type="ECO:0000256" key="1">
    <source>
        <dbReference type="SAM" id="MobiDB-lite"/>
    </source>
</evidence>
<dbReference type="PANTHER" id="PTHR41282:SF1">
    <property type="entry name" value="CONSERVED TRANSMEMBRANE PROTEIN-RELATED"/>
    <property type="match status" value="1"/>
</dbReference>
<gene>
    <name evidence="3" type="ORF">GCM10009606_49150</name>
</gene>
<sequence length="278" mass="28955">MQSNNPVFRRSEEFNRPGATAYAGSGYTDPATWGTGTPGVPSAPTTAQQPMTIDSVVQKTAAALAVVIVTAAITWVMSPDVGTGTDPSSISGLFAVAGLGALGAFALSMVNSFKRVISPALVLLFCAFEGVALGAISKVFELAYPGVVPAAVLGTFGAFAGTLAVYKFFNIKVGSKFRTMVIAAMFGMIGIGLIEMVLGMFGAQIGLFGMGGVGLLFAVAGLVLGVFMLVLDFDFVEQGIANRIPDREGWRAAFAMTVSLVWIYTNLLRILAILRGSD</sequence>
<dbReference type="Proteomes" id="UP001499979">
    <property type="component" value="Unassembled WGS sequence"/>
</dbReference>
<dbReference type="Pfam" id="PF12811">
    <property type="entry name" value="BaxI_1"/>
    <property type="match status" value="1"/>
</dbReference>
<reference evidence="3 4" key="1">
    <citation type="journal article" date="2019" name="Int. J. Syst. Evol. Microbiol.">
        <title>The Global Catalogue of Microorganisms (GCM) 10K type strain sequencing project: providing services to taxonomists for standard genome sequencing and annotation.</title>
        <authorList>
            <consortium name="The Broad Institute Genomics Platform"/>
            <consortium name="The Broad Institute Genome Sequencing Center for Infectious Disease"/>
            <person name="Wu L."/>
            <person name="Ma J."/>
        </authorList>
    </citation>
    <scope>NUCLEOTIDE SEQUENCE [LARGE SCALE GENOMIC DNA]</scope>
    <source>
        <strain evidence="3 4">JCM 11813</strain>
    </source>
</reference>
<keyword evidence="2" id="KW-0472">Membrane</keyword>
<dbReference type="EMBL" id="BAAAJE010000038">
    <property type="protein sequence ID" value="GAA1166067.1"/>
    <property type="molecule type" value="Genomic_DNA"/>
</dbReference>
<feature type="transmembrane region" description="Helical" evidence="2">
    <location>
        <begin position="120"/>
        <end position="140"/>
    </location>
</feature>
<accession>A0ABN1UVR8</accession>
<evidence type="ECO:0000256" key="2">
    <source>
        <dbReference type="SAM" id="Phobius"/>
    </source>
</evidence>
<name>A0ABN1UVR8_9ACTN</name>
<evidence type="ECO:0000313" key="3">
    <source>
        <dbReference type="EMBL" id="GAA1166067.1"/>
    </source>
</evidence>
<feature type="transmembrane region" description="Helical" evidence="2">
    <location>
        <begin position="61"/>
        <end position="78"/>
    </location>
</feature>
<feature type="transmembrane region" description="Helical" evidence="2">
    <location>
        <begin position="146"/>
        <end position="169"/>
    </location>
</feature>
<dbReference type="PIRSF" id="PIRSF009160">
    <property type="entry name" value="UCP009160"/>
    <property type="match status" value="1"/>
</dbReference>